<dbReference type="AlphaFoldDB" id="A0A6G1E4C5"/>
<protein>
    <submittedName>
        <fullName evidence="2">Uncharacterized protein</fullName>
    </submittedName>
</protein>
<name>A0A6G1E4C5_9ORYZ</name>
<feature type="region of interest" description="Disordered" evidence="1">
    <location>
        <begin position="1"/>
        <end position="23"/>
    </location>
</feature>
<reference evidence="2 3" key="1">
    <citation type="submission" date="2019-11" db="EMBL/GenBank/DDBJ databases">
        <title>Whole genome sequence of Oryza granulata.</title>
        <authorList>
            <person name="Li W."/>
        </authorList>
    </citation>
    <scope>NUCLEOTIDE SEQUENCE [LARGE SCALE GENOMIC DNA]</scope>
    <source>
        <strain evidence="3">cv. Menghai</strain>
        <tissue evidence="2">Leaf</tissue>
    </source>
</reference>
<evidence type="ECO:0000256" key="1">
    <source>
        <dbReference type="SAM" id="MobiDB-lite"/>
    </source>
</evidence>
<evidence type="ECO:0000313" key="2">
    <source>
        <dbReference type="EMBL" id="KAF0919630.1"/>
    </source>
</evidence>
<dbReference type="EMBL" id="SPHZ02000005">
    <property type="protein sequence ID" value="KAF0919630.1"/>
    <property type="molecule type" value="Genomic_DNA"/>
</dbReference>
<feature type="compositionally biased region" description="Basic and acidic residues" evidence="1">
    <location>
        <begin position="1"/>
        <end position="19"/>
    </location>
</feature>
<evidence type="ECO:0000313" key="3">
    <source>
        <dbReference type="Proteomes" id="UP000479710"/>
    </source>
</evidence>
<sequence length="101" mass="11374">MRKDSGRVAARREADRSRGDSASTVHALGWKRGLGLRLGGDRARSENVEHRTAVFLDWRGLRGLKFGPKPFKEWSPEGERRNPGVDFIGEGREGLQLLFND</sequence>
<accession>A0A6G1E4C5</accession>
<dbReference type="Proteomes" id="UP000479710">
    <property type="component" value="Unassembled WGS sequence"/>
</dbReference>
<comment type="caution">
    <text evidence="2">The sequence shown here is derived from an EMBL/GenBank/DDBJ whole genome shotgun (WGS) entry which is preliminary data.</text>
</comment>
<proteinExistence type="predicted"/>
<keyword evidence="3" id="KW-1185">Reference proteome</keyword>
<gene>
    <name evidence="2" type="ORF">E2562_030744</name>
</gene>
<organism evidence="2 3">
    <name type="scientific">Oryza meyeriana var. granulata</name>
    <dbReference type="NCBI Taxonomy" id="110450"/>
    <lineage>
        <taxon>Eukaryota</taxon>
        <taxon>Viridiplantae</taxon>
        <taxon>Streptophyta</taxon>
        <taxon>Embryophyta</taxon>
        <taxon>Tracheophyta</taxon>
        <taxon>Spermatophyta</taxon>
        <taxon>Magnoliopsida</taxon>
        <taxon>Liliopsida</taxon>
        <taxon>Poales</taxon>
        <taxon>Poaceae</taxon>
        <taxon>BOP clade</taxon>
        <taxon>Oryzoideae</taxon>
        <taxon>Oryzeae</taxon>
        <taxon>Oryzinae</taxon>
        <taxon>Oryza</taxon>
        <taxon>Oryza meyeriana</taxon>
    </lineage>
</organism>